<dbReference type="EMBL" id="GGFJ01013835">
    <property type="protein sequence ID" value="MBW62976.1"/>
    <property type="molecule type" value="Transcribed_RNA"/>
</dbReference>
<name>A0A2M4CCA8_9DIPT</name>
<proteinExistence type="predicted"/>
<evidence type="ECO:0000313" key="1">
    <source>
        <dbReference type="EMBL" id="MBW62976.1"/>
    </source>
</evidence>
<accession>A0A2M4CCA8</accession>
<organism evidence="1">
    <name type="scientific">Anopheles marajoara</name>
    <dbReference type="NCBI Taxonomy" id="58244"/>
    <lineage>
        <taxon>Eukaryota</taxon>
        <taxon>Metazoa</taxon>
        <taxon>Ecdysozoa</taxon>
        <taxon>Arthropoda</taxon>
        <taxon>Hexapoda</taxon>
        <taxon>Insecta</taxon>
        <taxon>Pterygota</taxon>
        <taxon>Neoptera</taxon>
        <taxon>Endopterygota</taxon>
        <taxon>Diptera</taxon>
        <taxon>Nematocera</taxon>
        <taxon>Culicoidea</taxon>
        <taxon>Culicidae</taxon>
        <taxon>Anophelinae</taxon>
        <taxon>Anopheles</taxon>
    </lineage>
</organism>
<reference evidence="1" key="1">
    <citation type="submission" date="2018-01" db="EMBL/GenBank/DDBJ databases">
        <title>An insight into the sialome of Amazonian anophelines.</title>
        <authorList>
            <person name="Ribeiro J.M."/>
            <person name="Scarpassa V."/>
            <person name="Calvo E."/>
        </authorList>
    </citation>
    <scope>NUCLEOTIDE SEQUENCE</scope>
    <source>
        <tissue evidence="1">Salivary glands</tissue>
    </source>
</reference>
<protein>
    <submittedName>
        <fullName evidence="1">Putative secreted protein</fullName>
    </submittedName>
</protein>
<dbReference type="AlphaFoldDB" id="A0A2M4CCA8"/>
<sequence>MSTSRWCGASRRRTRFSSSAWSICASSAASTSSSVRSSFVYCAPRVNRRSCPLRVMVVSRVSNRTAWTRPMPTPSRR</sequence>